<reference evidence="14" key="1">
    <citation type="submission" date="2015-09" db="EMBL/GenBank/DDBJ databases">
        <authorList>
            <consortium name="Pathogen Informatics"/>
        </authorList>
    </citation>
    <scope>NUCLEOTIDE SEQUENCE [LARGE SCALE GENOMIC DNA]</scope>
    <source>
        <strain evidence="14">Lake Konstanz</strain>
    </source>
</reference>
<keyword evidence="6" id="KW-0547">Nucleotide-binding</keyword>
<evidence type="ECO:0000256" key="10">
    <source>
        <dbReference type="ARBA" id="ARBA00047593"/>
    </source>
</evidence>
<dbReference type="Pfam" id="PF24948">
    <property type="entry name" value="Citrate_synth_N"/>
    <property type="match status" value="1"/>
</dbReference>
<dbReference type="SUPFAM" id="SSF56059">
    <property type="entry name" value="Glutathione synthetase ATP-binding domain-like"/>
    <property type="match status" value="1"/>
</dbReference>
<evidence type="ECO:0000259" key="12">
    <source>
        <dbReference type="Pfam" id="PF24948"/>
    </source>
</evidence>
<dbReference type="Gene3D" id="3.30.470.110">
    <property type="match status" value="1"/>
</dbReference>
<dbReference type="GO" id="GO:0006104">
    <property type="term" value="P:succinyl-CoA metabolic process"/>
    <property type="evidence" value="ECO:0007669"/>
    <property type="project" value="TreeGrafter"/>
</dbReference>
<dbReference type="AlphaFoldDB" id="A0A0S4J8C9"/>
<dbReference type="InterPro" id="IPR056749">
    <property type="entry name" value="Citrate_synth_N"/>
</dbReference>
<feature type="domain" description="ATP-citrate synthase ATP-grasp" evidence="12">
    <location>
        <begin position="2"/>
        <end position="238"/>
    </location>
</feature>
<dbReference type="OMA" id="DMHVSGI"/>
<dbReference type="SUPFAM" id="SSF52210">
    <property type="entry name" value="Succinyl-CoA synthetase domains"/>
    <property type="match status" value="1"/>
</dbReference>
<evidence type="ECO:0000256" key="2">
    <source>
        <dbReference type="ARBA" id="ARBA00012639"/>
    </source>
</evidence>
<keyword evidence="9" id="KW-0012">Acyltransferase</keyword>
<feature type="domain" description="ATP-citrate synthase citrate-binding" evidence="11">
    <location>
        <begin position="251"/>
        <end position="429"/>
    </location>
</feature>
<dbReference type="EC" id="2.3.3.8" evidence="2"/>
<organism evidence="13 14">
    <name type="scientific">Bodo saltans</name>
    <name type="common">Flagellated protozoan</name>
    <dbReference type="NCBI Taxonomy" id="75058"/>
    <lineage>
        <taxon>Eukaryota</taxon>
        <taxon>Discoba</taxon>
        <taxon>Euglenozoa</taxon>
        <taxon>Kinetoplastea</taxon>
        <taxon>Metakinetoplastina</taxon>
        <taxon>Eubodonida</taxon>
        <taxon>Bodonidae</taxon>
        <taxon>Bodo</taxon>
    </lineage>
</organism>
<keyword evidence="4" id="KW-0444">Lipid biosynthesis</keyword>
<evidence type="ECO:0000256" key="9">
    <source>
        <dbReference type="ARBA" id="ARBA00023315"/>
    </source>
</evidence>
<dbReference type="EMBL" id="CYKH01001390">
    <property type="protein sequence ID" value="CUG86772.1"/>
    <property type="molecule type" value="Genomic_DNA"/>
</dbReference>
<keyword evidence="5" id="KW-0808">Transferase</keyword>
<dbReference type="FunFam" id="3.40.50.261:FF:000008">
    <property type="entry name" value="ATP-citrate synthase alpha chain protein"/>
    <property type="match status" value="1"/>
</dbReference>
<keyword evidence="7" id="KW-0067">ATP-binding</keyword>
<evidence type="ECO:0000313" key="14">
    <source>
        <dbReference type="Proteomes" id="UP000051952"/>
    </source>
</evidence>
<keyword evidence="3" id="KW-0963">Cytoplasm</keyword>
<dbReference type="GO" id="GO:0004775">
    <property type="term" value="F:succinate-CoA ligase (ADP-forming) activity"/>
    <property type="evidence" value="ECO:0007669"/>
    <property type="project" value="TreeGrafter"/>
</dbReference>
<dbReference type="Proteomes" id="UP000051952">
    <property type="component" value="Unassembled WGS sequence"/>
</dbReference>
<evidence type="ECO:0000313" key="13">
    <source>
        <dbReference type="EMBL" id="CUG86772.1"/>
    </source>
</evidence>
<proteinExistence type="predicted"/>
<sequence>MARKKIRECTAKSLLKKHHAFLPAAFGSVQITAETNWEQLIAQHPWLGTSRLVVKPDMLFGQRGKHDLVGLNLTAAEAEQFVKERVGRVITVENHGTNTSVTDAVTHFICERFVPHTEEYYLSIQSHREHTAIALSHKGGIHIEENWGLVREFQVEVGDVPVCPSDYDMVSLFGSAAIAEAVWTFVLESFRVFEKLDFTMMEFNPFVVIDDAGKLLCLPLDMRGELDDQAVFKNQKLWDGLDQFPRVFGHENSKEEDFIASLDAATGASLKLTLINPAGKIWLLVAGGGASVIFTDTVCDLGHSHDLGNYGEYSGNPSDDDTYQYTRTVLTLATRLDDVNPNKGRCLLIGGGIANFTDVKATFRGICKALLEFGEALRQAGFKIFVRRGGPNYEAALRMMKEIEAGIGVPIEVFGPETHMTRIVHLAVDYVDKY</sequence>
<evidence type="ECO:0000256" key="6">
    <source>
        <dbReference type="ARBA" id="ARBA00022741"/>
    </source>
</evidence>
<dbReference type="GO" id="GO:0042709">
    <property type="term" value="C:succinate-CoA ligase complex"/>
    <property type="evidence" value="ECO:0007669"/>
    <property type="project" value="TreeGrafter"/>
</dbReference>
<dbReference type="InterPro" id="IPR016102">
    <property type="entry name" value="Succinyl-CoA_synth-like"/>
</dbReference>
<dbReference type="InterPro" id="IPR032263">
    <property type="entry name" value="Citrate-bd"/>
</dbReference>
<gene>
    <name evidence="13" type="ORF">BSAL_94660</name>
</gene>
<dbReference type="PANTHER" id="PTHR11815:SF10">
    <property type="entry name" value="SUCCINATE--COA LIGASE [GDP-FORMING] SUBUNIT BETA, MITOCHONDRIAL"/>
    <property type="match status" value="1"/>
</dbReference>
<evidence type="ECO:0000259" key="11">
    <source>
        <dbReference type="Pfam" id="PF16114"/>
    </source>
</evidence>
<evidence type="ECO:0000256" key="3">
    <source>
        <dbReference type="ARBA" id="ARBA00022490"/>
    </source>
</evidence>
<comment type="subcellular location">
    <subcellularLocation>
        <location evidence="1">Cytoplasm</location>
    </subcellularLocation>
</comment>
<keyword evidence="8" id="KW-0443">Lipid metabolism</keyword>
<evidence type="ECO:0000256" key="7">
    <source>
        <dbReference type="ARBA" id="ARBA00022840"/>
    </source>
</evidence>
<dbReference type="Pfam" id="PF16114">
    <property type="entry name" value="Citrate_bind"/>
    <property type="match status" value="1"/>
</dbReference>
<dbReference type="GO" id="GO:0003878">
    <property type="term" value="F:ATP citrate synthase activity"/>
    <property type="evidence" value="ECO:0007669"/>
    <property type="project" value="UniProtKB-EC"/>
</dbReference>
<evidence type="ECO:0000256" key="1">
    <source>
        <dbReference type="ARBA" id="ARBA00004496"/>
    </source>
</evidence>
<dbReference type="PANTHER" id="PTHR11815">
    <property type="entry name" value="SUCCINYL-COA SYNTHETASE BETA CHAIN"/>
    <property type="match status" value="1"/>
</dbReference>
<evidence type="ECO:0000256" key="8">
    <source>
        <dbReference type="ARBA" id="ARBA00023098"/>
    </source>
</evidence>
<dbReference type="OrthoDB" id="3261737at2759"/>
<comment type="catalytic activity">
    <reaction evidence="10">
        <text>oxaloacetate + acetyl-CoA + ADP + phosphate = citrate + ATP + CoA</text>
        <dbReference type="Rhea" id="RHEA:21160"/>
        <dbReference type="ChEBI" id="CHEBI:16452"/>
        <dbReference type="ChEBI" id="CHEBI:16947"/>
        <dbReference type="ChEBI" id="CHEBI:30616"/>
        <dbReference type="ChEBI" id="CHEBI:43474"/>
        <dbReference type="ChEBI" id="CHEBI:57287"/>
        <dbReference type="ChEBI" id="CHEBI:57288"/>
        <dbReference type="ChEBI" id="CHEBI:456216"/>
        <dbReference type="EC" id="2.3.3.8"/>
    </reaction>
</comment>
<accession>A0A0S4J8C9</accession>
<dbReference type="GO" id="GO:0005524">
    <property type="term" value="F:ATP binding"/>
    <property type="evidence" value="ECO:0007669"/>
    <property type="project" value="UniProtKB-KW"/>
</dbReference>
<keyword evidence="14" id="KW-1185">Reference proteome</keyword>
<evidence type="ECO:0000256" key="4">
    <source>
        <dbReference type="ARBA" id="ARBA00022516"/>
    </source>
</evidence>
<evidence type="ECO:0000256" key="5">
    <source>
        <dbReference type="ARBA" id="ARBA00022679"/>
    </source>
</evidence>
<dbReference type="Gene3D" id="3.40.50.261">
    <property type="entry name" value="Succinyl-CoA synthetase domains"/>
    <property type="match status" value="1"/>
</dbReference>
<dbReference type="GO" id="GO:0006629">
    <property type="term" value="P:lipid metabolic process"/>
    <property type="evidence" value="ECO:0007669"/>
    <property type="project" value="UniProtKB-KW"/>
</dbReference>
<keyword evidence="13" id="KW-0456">Lyase</keyword>
<dbReference type="GO" id="GO:0006099">
    <property type="term" value="P:tricarboxylic acid cycle"/>
    <property type="evidence" value="ECO:0007669"/>
    <property type="project" value="TreeGrafter"/>
</dbReference>
<dbReference type="VEuPathDB" id="TriTrypDB:BSAL_94660"/>
<name>A0A0S4J8C9_BODSA</name>
<dbReference type="GO" id="GO:0016829">
    <property type="term" value="F:lyase activity"/>
    <property type="evidence" value="ECO:0007669"/>
    <property type="project" value="UniProtKB-KW"/>
</dbReference>
<protein>
    <recommendedName>
        <fullName evidence="2">ATP citrate synthase</fullName>
        <ecNumber evidence="2">2.3.3.8</ecNumber>
    </recommendedName>
</protein>